<dbReference type="PANTHER" id="PTHR47792:SF1">
    <property type="entry name" value="PROTEIN SOK2-RELATED"/>
    <property type="match status" value="1"/>
</dbReference>
<evidence type="ECO:0000259" key="2">
    <source>
        <dbReference type="PROSITE" id="PS51299"/>
    </source>
</evidence>
<evidence type="ECO:0000313" key="3">
    <source>
        <dbReference type="EMBL" id="ORY74408.1"/>
    </source>
</evidence>
<feature type="compositionally biased region" description="Polar residues" evidence="1">
    <location>
        <begin position="346"/>
        <end position="355"/>
    </location>
</feature>
<proteinExistence type="predicted"/>
<keyword evidence="4" id="KW-1185">Reference proteome</keyword>
<feature type="region of interest" description="Disordered" evidence="1">
    <location>
        <begin position="339"/>
        <end position="378"/>
    </location>
</feature>
<dbReference type="OrthoDB" id="5407653at2759"/>
<feature type="region of interest" description="Disordered" evidence="1">
    <location>
        <begin position="633"/>
        <end position="677"/>
    </location>
</feature>
<dbReference type="GO" id="GO:0003700">
    <property type="term" value="F:DNA-binding transcription factor activity"/>
    <property type="evidence" value="ECO:0007669"/>
    <property type="project" value="TreeGrafter"/>
</dbReference>
<dbReference type="GO" id="GO:0045944">
    <property type="term" value="P:positive regulation of transcription by RNA polymerase II"/>
    <property type="evidence" value="ECO:0007669"/>
    <property type="project" value="TreeGrafter"/>
</dbReference>
<accession>A0A1Y2ES59</accession>
<dbReference type="InterPro" id="IPR003163">
    <property type="entry name" value="Tscrpt_reg_HTH_APSES-type"/>
</dbReference>
<protein>
    <recommendedName>
        <fullName evidence="2">HTH APSES-type domain-containing protein</fullName>
    </recommendedName>
</protein>
<dbReference type="Gene3D" id="3.10.260.10">
    <property type="entry name" value="Transcription regulator HTH, APSES-type DNA-binding domain"/>
    <property type="match status" value="1"/>
</dbReference>
<feature type="compositionally biased region" description="Polar residues" evidence="1">
    <location>
        <begin position="736"/>
        <end position="768"/>
    </location>
</feature>
<comment type="caution">
    <text evidence="3">The sequence shown here is derived from an EMBL/GenBank/DDBJ whole genome shotgun (WGS) entry which is preliminary data.</text>
</comment>
<dbReference type="InterPro" id="IPR029790">
    <property type="entry name" value="EFG1/Phd1/StuA"/>
</dbReference>
<sequence length="1201" mass="135580">MKSNTTLNTDINSNKNNAGVTNDRNEPQSFYTTGGKSIKRPPSPLLSKLSKRSMTHLKSQYLTDINIKGSYPSSGNYQSSKYIPSANVLDPSMTITTQKDKVTELNKKAYAYTLSTSAIIPPFSSPAYEEHQNQTSSFNEMVIHSKQGFNDQSQIILQETNLNNGNAGSSTILNTDSTGSSQVSVNSSLNTLLDSISSNFNSTSTDHNNNLIASSNNSLNIINSNLVQGDIHENNKNDNGNKSLQDCLPTPCSSINSTPTNKHCNDHDELENVDFKENFEKETIYKPATLSDNVQYNGQDQYISNNEINVITRNSSSNNSSINTLTNLNVDRRSLGKSYSLPLMTPESSSISNLMKDSKSSTNSSSTPIATPHSKSINLSYSTRHPSLYSSSTEFSNTSNSSLMSISHTVSGHSRYPLNNNNFRVTSTSEFRSPYINTSTTSSMNAMATNPTNPMSNLIINDSETFNEISTFDSKPSFQNKENDDSRTFIESQLLLQNNSHQLTEISSINNDSQVKNPQTFIDSQYNPSEEETNSIPQTEKINSIQLNNTNNTQMIFKDNQLSSKTLILEREQNQLAQTIPELYETQQNTLPFEQNTNQNVTFTQQFTEDTGNQITKGTIENSVSFNINLNNSLDNPQQQEQTLNRNDQNPSIFNTYPSNTNSNFNSSNNNDYEQNSANFPSQYNDATNIQYFYNDNAINNNTNPNIIIHNNTFPCNPNNDKGNNNNNDNNNRSNVSGDYNNGQCINNDSNFSNPHQIQENLDNNNGLYKSSYSTSIPSSYKNETTLIDNQNNSFYDINDESLVRTSETQTEEPRLILIPWEDKNTFVFQLKVGSRTLSRRIDNHTVNGTKLLNIAGLTRGRRDGILKNEKERNVIKHGPLNLKGVWIPLSRARLITEKHRINPDINIILEDDPSKYLDKESQMELQGIYEPYMRKKDKYADNDYISNKYSGVIENYFQNSMPSQPSNQRFDPYFTQYINNNQNGLTELHTETIGTSSAGMNPPPPPSTHSSTHPNPNPLSQNTDYMNRCDLDYIIHEQQQKKNFAYSGNEPTYYKPSQNERFQQDVRYNFQYSNINKALEKNPPPTQQSINRFSQIPPSLHSQLSPNSYQAIYDNPNVRQTLQYNPSLPKQIPSSSFNTLSNYSNNPNPTIIYQNWINNNNIASINGTEYNNNNAKYNDERISQINNSNYHGFSSNNINY</sequence>
<feature type="compositionally biased region" description="Low complexity" evidence="1">
    <location>
        <begin position="718"/>
        <end position="735"/>
    </location>
</feature>
<feature type="domain" description="HTH APSES-type" evidence="2">
    <location>
        <begin position="815"/>
        <end position="921"/>
    </location>
</feature>
<dbReference type="PANTHER" id="PTHR47792">
    <property type="entry name" value="PROTEIN SOK2-RELATED"/>
    <property type="match status" value="1"/>
</dbReference>
<dbReference type="SUPFAM" id="SSF54616">
    <property type="entry name" value="DNA-binding domain of Mlu1-box binding protein MBP1"/>
    <property type="match status" value="1"/>
</dbReference>
<reference evidence="3 4" key="1">
    <citation type="submission" date="2016-08" db="EMBL/GenBank/DDBJ databases">
        <title>A Parts List for Fungal Cellulosomes Revealed by Comparative Genomics.</title>
        <authorList>
            <consortium name="DOE Joint Genome Institute"/>
            <person name="Haitjema C.H."/>
            <person name="Gilmore S.P."/>
            <person name="Henske J.K."/>
            <person name="Solomon K.V."/>
            <person name="De Groot R."/>
            <person name="Kuo A."/>
            <person name="Mondo S.J."/>
            <person name="Salamov A.A."/>
            <person name="Labutti K."/>
            <person name="Zhao Z."/>
            <person name="Chiniquy J."/>
            <person name="Barry K."/>
            <person name="Brewer H.M."/>
            <person name="Purvine S.O."/>
            <person name="Wright A.T."/>
            <person name="Boxma B."/>
            <person name="Van Alen T."/>
            <person name="Hackstein J.H."/>
            <person name="Baker S.E."/>
            <person name="Grigoriev I.V."/>
            <person name="O'Malley M.A."/>
        </authorList>
    </citation>
    <scope>NUCLEOTIDE SEQUENCE [LARGE SCALE GENOMIC DNA]</scope>
    <source>
        <strain evidence="3 4">G1</strain>
    </source>
</reference>
<feature type="compositionally biased region" description="Polar residues" evidence="1">
    <location>
        <begin position="633"/>
        <end position="658"/>
    </location>
</feature>
<dbReference type="InterPro" id="IPR036887">
    <property type="entry name" value="HTH_APSES_sf"/>
</dbReference>
<feature type="compositionally biased region" description="Polar residues" evidence="1">
    <location>
        <begin position="1"/>
        <end position="35"/>
    </location>
</feature>
<dbReference type="PROSITE" id="PS51299">
    <property type="entry name" value="HTH_APSES"/>
    <property type="match status" value="1"/>
</dbReference>
<dbReference type="STRING" id="1754190.A0A1Y2ES59"/>
<name>A0A1Y2ES59_9FUNG</name>
<feature type="region of interest" description="Disordered" evidence="1">
    <location>
        <begin position="994"/>
        <end position="1025"/>
    </location>
</feature>
<evidence type="ECO:0000256" key="1">
    <source>
        <dbReference type="SAM" id="MobiDB-lite"/>
    </source>
</evidence>
<dbReference type="GO" id="GO:0005634">
    <property type="term" value="C:nucleus"/>
    <property type="evidence" value="ECO:0007669"/>
    <property type="project" value="TreeGrafter"/>
</dbReference>
<gene>
    <name evidence="3" type="ORF">LY90DRAFT_378197</name>
</gene>
<feature type="compositionally biased region" description="Low complexity" evidence="1">
    <location>
        <begin position="659"/>
        <end position="677"/>
    </location>
</feature>
<dbReference type="Proteomes" id="UP000193920">
    <property type="component" value="Unassembled WGS sequence"/>
</dbReference>
<dbReference type="GO" id="GO:0043565">
    <property type="term" value="F:sequence-specific DNA binding"/>
    <property type="evidence" value="ECO:0007669"/>
    <property type="project" value="TreeGrafter"/>
</dbReference>
<feature type="region of interest" description="Disordered" evidence="1">
    <location>
        <begin position="718"/>
        <end position="769"/>
    </location>
</feature>
<evidence type="ECO:0000313" key="4">
    <source>
        <dbReference type="Proteomes" id="UP000193920"/>
    </source>
</evidence>
<organism evidence="3 4">
    <name type="scientific">Neocallimastix californiae</name>
    <dbReference type="NCBI Taxonomy" id="1754190"/>
    <lineage>
        <taxon>Eukaryota</taxon>
        <taxon>Fungi</taxon>
        <taxon>Fungi incertae sedis</taxon>
        <taxon>Chytridiomycota</taxon>
        <taxon>Chytridiomycota incertae sedis</taxon>
        <taxon>Neocallimastigomycetes</taxon>
        <taxon>Neocallimastigales</taxon>
        <taxon>Neocallimastigaceae</taxon>
        <taxon>Neocallimastix</taxon>
    </lineage>
</organism>
<dbReference type="AlphaFoldDB" id="A0A1Y2ES59"/>
<dbReference type="EMBL" id="MCOG01000029">
    <property type="protein sequence ID" value="ORY74408.1"/>
    <property type="molecule type" value="Genomic_DNA"/>
</dbReference>
<feature type="region of interest" description="Disordered" evidence="1">
    <location>
        <begin position="1"/>
        <end position="46"/>
    </location>
</feature>